<comment type="caution">
    <text evidence="2">The sequence shown here is derived from an EMBL/GenBank/DDBJ whole genome shotgun (WGS) entry which is preliminary data.</text>
</comment>
<feature type="compositionally biased region" description="Polar residues" evidence="1">
    <location>
        <begin position="62"/>
        <end position="79"/>
    </location>
</feature>
<feature type="region of interest" description="Disordered" evidence="1">
    <location>
        <begin position="58"/>
        <end position="79"/>
    </location>
</feature>
<feature type="region of interest" description="Disordered" evidence="1">
    <location>
        <begin position="1"/>
        <end position="24"/>
    </location>
</feature>
<evidence type="ECO:0000313" key="2">
    <source>
        <dbReference type="EMBL" id="KAK1839946.1"/>
    </source>
</evidence>
<reference evidence="2" key="1">
    <citation type="submission" date="2023-01" db="EMBL/GenBank/DDBJ databases">
        <title>Colletotrichum chrysophilum M932 genome sequence.</title>
        <authorList>
            <person name="Baroncelli R."/>
        </authorList>
    </citation>
    <scope>NUCLEOTIDE SEQUENCE</scope>
    <source>
        <strain evidence="2">M932</strain>
    </source>
</reference>
<dbReference type="Proteomes" id="UP001243330">
    <property type="component" value="Unassembled WGS sequence"/>
</dbReference>
<name>A0AAD9A1Z3_9PEZI</name>
<accession>A0AAD9A1Z3</accession>
<keyword evidence="3" id="KW-1185">Reference proteome</keyword>
<evidence type="ECO:0000313" key="3">
    <source>
        <dbReference type="Proteomes" id="UP001243330"/>
    </source>
</evidence>
<organism evidence="2 3">
    <name type="scientific">Colletotrichum chrysophilum</name>
    <dbReference type="NCBI Taxonomy" id="1836956"/>
    <lineage>
        <taxon>Eukaryota</taxon>
        <taxon>Fungi</taxon>
        <taxon>Dikarya</taxon>
        <taxon>Ascomycota</taxon>
        <taxon>Pezizomycotina</taxon>
        <taxon>Sordariomycetes</taxon>
        <taxon>Hypocreomycetidae</taxon>
        <taxon>Glomerellales</taxon>
        <taxon>Glomerellaceae</taxon>
        <taxon>Colletotrichum</taxon>
        <taxon>Colletotrichum gloeosporioides species complex</taxon>
    </lineage>
</organism>
<dbReference type="AlphaFoldDB" id="A0AAD9A1Z3"/>
<protein>
    <submittedName>
        <fullName evidence="2">Uncharacterized protein</fullName>
    </submittedName>
</protein>
<proteinExistence type="predicted"/>
<sequence length="79" mass="8738">MDEWTVSELEAGAPVPAGATRAANEALQQTLDDEASLNPVQREEATYLDNAISEQQQQQQQLATYQQSRKSLKAQSPTY</sequence>
<gene>
    <name evidence="2" type="ORF">CCHR01_17423</name>
</gene>
<evidence type="ECO:0000256" key="1">
    <source>
        <dbReference type="SAM" id="MobiDB-lite"/>
    </source>
</evidence>
<dbReference type="EMBL" id="JAQOWY010000610">
    <property type="protein sequence ID" value="KAK1839946.1"/>
    <property type="molecule type" value="Genomic_DNA"/>
</dbReference>